<dbReference type="Gene3D" id="3.50.50.60">
    <property type="entry name" value="FAD/NAD(P)-binding domain"/>
    <property type="match status" value="1"/>
</dbReference>
<dbReference type="InterPro" id="IPR036188">
    <property type="entry name" value="FAD/NAD-bd_sf"/>
</dbReference>
<proteinExistence type="predicted"/>
<name>A0A382TMM2_9ZZZZ</name>
<feature type="non-terminal residue" evidence="2">
    <location>
        <position position="93"/>
    </location>
</feature>
<dbReference type="SUPFAM" id="SSF51905">
    <property type="entry name" value="FAD/NAD(P)-binding domain"/>
    <property type="match status" value="1"/>
</dbReference>
<evidence type="ECO:0000313" key="2">
    <source>
        <dbReference type="EMBL" id="SVD23203.1"/>
    </source>
</evidence>
<protein>
    <recommendedName>
        <fullName evidence="1">FAD dependent oxidoreductase domain-containing protein</fullName>
    </recommendedName>
</protein>
<dbReference type="Pfam" id="PF01266">
    <property type="entry name" value="DAO"/>
    <property type="match status" value="1"/>
</dbReference>
<dbReference type="InterPro" id="IPR006076">
    <property type="entry name" value="FAD-dep_OxRdtase"/>
</dbReference>
<organism evidence="2">
    <name type="scientific">marine metagenome</name>
    <dbReference type="NCBI Taxonomy" id="408172"/>
    <lineage>
        <taxon>unclassified sequences</taxon>
        <taxon>metagenomes</taxon>
        <taxon>ecological metagenomes</taxon>
    </lineage>
</organism>
<gene>
    <name evidence="2" type="ORF">METZ01_LOCUS376057</name>
</gene>
<feature type="domain" description="FAD dependent oxidoreductase" evidence="1">
    <location>
        <begin position="2"/>
        <end position="39"/>
    </location>
</feature>
<dbReference type="EMBL" id="UINC01137703">
    <property type="protein sequence ID" value="SVD23203.1"/>
    <property type="molecule type" value="Genomic_DNA"/>
</dbReference>
<sequence length="93" mass="9835">MSTAYHLARRDFGRVLLLEKGRPGDGASSRAAGTITGLMWSNTGVEARKANFGRFRELSKVGLLAFSLDGEPILGRIDAVPGLFVGTAFHSGG</sequence>
<accession>A0A382TMM2</accession>
<dbReference type="AlphaFoldDB" id="A0A382TMM2"/>
<evidence type="ECO:0000259" key="1">
    <source>
        <dbReference type="Pfam" id="PF01266"/>
    </source>
</evidence>
<reference evidence="2" key="1">
    <citation type="submission" date="2018-05" db="EMBL/GenBank/DDBJ databases">
        <authorList>
            <person name="Lanie J.A."/>
            <person name="Ng W.-L."/>
            <person name="Kazmierczak K.M."/>
            <person name="Andrzejewski T.M."/>
            <person name="Davidsen T.M."/>
            <person name="Wayne K.J."/>
            <person name="Tettelin H."/>
            <person name="Glass J.I."/>
            <person name="Rusch D."/>
            <person name="Podicherti R."/>
            <person name="Tsui H.-C.T."/>
            <person name="Winkler M.E."/>
        </authorList>
    </citation>
    <scope>NUCLEOTIDE SEQUENCE</scope>
</reference>